<dbReference type="PANTHER" id="PTHR33406">
    <property type="entry name" value="MEMBRANE PROTEIN MJ1562-RELATED"/>
    <property type="match status" value="1"/>
</dbReference>
<dbReference type="InterPro" id="IPR050545">
    <property type="entry name" value="Mycobact_MmpL"/>
</dbReference>
<feature type="transmembrane region" description="Helical" evidence="7">
    <location>
        <begin position="327"/>
        <end position="348"/>
    </location>
</feature>
<sequence length="764" mass="79709">MFVRLGHLVTRRPLWVLVVWVLVAGIAAGAAMTGLGGTPLFKKLETGEPTVPGSQSEQVSQLLQESASGATTTLMVDGVDLTDADAVAATDAILDDARADLTAIDGVAEEADPYQHPLGPTAPEVAALVSEDGEAFLVTVTLESDLSDAREKAVGLEVEDRLVALGQELVDADLATDADVTSGAILIREFNHQMERDLVRGELVALPISLLVMIIVFGGALAAGMPIVGALASIASGLGSIWALSYVMDLDSVVINVVTLLGLGLSIDYGLLMVSRFREELKHLVDEMELAITAGIALGKRRRGGRRRDPLVVRAVERTVATAGRTVLYSALTIAICVGALTAMSPSLLKGLGVAGGIVVVIALLTAITLVPALLTLSGRRFLRPSVLARVPLVRRVVGRLGDVAPEHGVFSRLTTWVQRRPWLVLLTCLALLLVAASPLAHLHLRNSGIDALPESSAARGAYDAVAERFPATSAADIWVVPDAVSPAEDDVAAIAADLADVPGVASVDAAAPVGADGEHVLLGVRLGDSIEPDSADAVTVVHDIRALDTPEPLLVGGQAAGQADFTAALLEGLPLAGGMVVLATFVLLFLMTGSVLVPIKALLTNAVSICASLGITTWVFQDGHGAGLLGFEPSGGLESYVVAIVIAFGFGLAMDYEVFLISRIKELYDHGATNDDAVRLGLQRSGRIITSAALVIIVVFAGFASGDLLPIKEAGFALAVAVALDATLVRMLLVPATMTVLGDLNWWAPRWMRPIAARFAIEH</sequence>
<evidence type="ECO:0000256" key="4">
    <source>
        <dbReference type="ARBA" id="ARBA00022692"/>
    </source>
</evidence>
<feature type="transmembrane region" description="Helical" evidence="7">
    <location>
        <begin position="354"/>
        <end position="375"/>
    </location>
</feature>
<evidence type="ECO:0000256" key="6">
    <source>
        <dbReference type="ARBA" id="ARBA00023136"/>
    </source>
</evidence>
<dbReference type="Proteomes" id="UP000313849">
    <property type="component" value="Unassembled WGS sequence"/>
</dbReference>
<feature type="transmembrane region" description="Helical" evidence="7">
    <location>
        <begin position="689"/>
        <end position="709"/>
    </location>
</feature>
<feature type="transmembrane region" description="Helical" evidence="7">
    <location>
        <begin position="603"/>
        <end position="621"/>
    </location>
</feature>
<dbReference type="Gene3D" id="1.20.1640.10">
    <property type="entry name" value="Multidrug efflux transporter AcrB transmembrane domain"/>
    <property type="match status" value="2"/>
</dbReference>
<keyword evidence="4 7" id="KW-0812">Transmembrane</keyword>
<dbReference type="SUPFAM" id="SSF82866">
    <property type="entry name" value="Multidrug efflux transporter AcrB transmembrane domain"/>
    <property type="match status" value="2"/>
</dbReference>
<comment type="caution">
    <text evidence="9">The sequence shown here is derived from an EMBL/GenBank/DDBJ whole genome shotgun (WGS) entry which is preliminary data.</text>
</comment>
<reference evidence="9 10" key="1">
    <citation type="submission" date="2019-06" db="EMBL/GenBank/DDBJ databases">
        <title>Draft genome sequence of Miniimonas arenae KCTC 19750T isolated from sea sand.</title>
        <authorList>
            <person name="Park S.-J."/>
        </authorList>
    </citation>
    <scope>NUCLEOTIDE SEQUENCE [LARGE SCALE GENOMIC DNA]</scope>
    <source>
        <strain evidence="9 10">KCTC 19750</strain>
    </source>
</reference>
<dbReference type="PANTHER" id="PTHR33406:SF11">
    <property type="entry name" value="MEMBRANE PROTEIN SCO6666-RELATED"/>
    <property type="match status" value="1"/>
</dbReference>
<dbReference type="AlphaFoldDB" id="A0A5C5BCR8"/>
<evidence type="ECO:0000259" key="8">
    <source>
        <dbReference type="Pfam" id="PF03176"/>
    </source>
</evidence>
<feature type="transmembrane region" description="Helical" evidence="7">
    <location>
        <begin position="641"/>
        <end position="662"/>
    </location>
</feature>
<gene>
    <name evidence="9" type="ORF">FH969_05465</name>
</gene>
<feature type="domain" description="Membrane transport protein MMPL" evidence="8">
    <location>
        <begin position="56"/>
        <end position="422"/>
    </location>
</feature>
<comment type="similarity">
    <text evidence="2">Belongs to the resistance-nodulation-cell division (RND) (TC 2.A.6) family. MmpL subfamily.</text>
</comment>
<dbReference type="OrthoDB" id="7051771at2"/>
<dbReference type="EMBL" id="VENP01000014">
    <property type="protein sequence ID" value="TNU75870.1"/>
    <property type="molecule type" value="Genomic_DNA"/>
</dbReference>
<name>A0A5C5BCR8_9MICO</name>
<keyword evidence="5 7" id="KW-1133">Transmembrane helix</keyword>
<keyword evidence="3" id="KW-1003">Cell membrane</keyword>
<accession>A0A5C5BCR8</accession>
<feature type="transmembrane region" description="Helical" evidence="7">
    <location>
        <begin position="573"/>
        <end position="591"/>
    </location>
</feature>
<keyword evidence="10" id="KW-1185">Reference proteome</keyword>
<comment type="subcellular location">
    <subcellularLocation>
        <location evidence="1">Cell membrane</location>
        <topology evidence="1">Multi-pass membrane protein</topology>
    </subcellularLocation>
</comment>
<feature type="transmembrane region" description="Helical" evidence="7">
    <location>
        <begin position="203"/>
        <end position="233"/>
    </location>
</feature>
<evidence type="ECO:0000256" key="1">
    <source>
        <dbReference type="ARBA" id="ARBA00004651"/>
    </source>
</evidence>
<evidence type="ECO:0000313" key="9">
    <source>
        <dbReference type="EMBL" id="TNU75870.1"/>
    </source>
</evidence>
<evidence type="ECO:0000313" key="10">
    <source>
        <dbReference type="Proteomes" id="UP000313849"/>
    </source>
</evidence>
<dbReference type="Pfam" id="PF03176">
    <property type="entry name" value="MMPL"/>
    <property type="match status" value="2"/>
</dbReference>
<feature type="domain" description="Membrane transport protein MMPL" evidence="8">
    <location>
        <begin position="489"/>
        <end position="751"/>
    </location>
</feature>
<keyword evidence="6 7" id="KW-0472">Membrane</keyword>
<feature type="transmembrane region" description="Helical" evidence="7">
    <location>
        <begin position="14"/>
        <end position="35"/>
    </location>
</feature>
<dbReference type="InterPro" id="IPR004869">
    <property type="entry name" value="MMPL_dom"/>
</dbReference>
<evidence type="ECO:0000256" key="3">
    <source>
        <dbReference type="ARBA" id="ARBA00022475"/>
    </source>
</evidence>
<feature type="transmembrane region" description="Helical" evidence="7">
    <location>
        <begin position="423"/>
        <end position="445"/>
    </location>
</feature>
<evidence type="ECO:0000256" key="2">
    <source>
        <dbReference type="ARBA" id="ARBA00010157"/>
    </source>
</evidence>
<proteinExistence type="inferred from homology"/>
<feature type="transmembrane region" description="Helical" evidence="7">
    <location>
        <begin position="253"/>
        <end position="274"/>
    </location>
</feature>
<evidence type="ECO:0000256" key="7">
    <source>
        <dbReference type="SAM" id="Phobius"/>
    </source>
</evidence>
<protein>
    <submittedName>
        <fullName evidence="9">MMPL family transporter</fullName>
    </submittedName>
</protein>
<organism evidence="9 10">
    <name type="scientific">Miniimonas arenae</name>
    <dbReference type="NCBI Taxonomy" id="676201"/>
    <lineage>
        <taxon>Bacteria</taxon>
        <taxon>Bacillati</taxon>
        <taxon>Actinomycetota</taxon>
        <taxon>Actinomycetes</taxon>
        <taxon>Micrococcales</taxon>
        <taxon>Beutenbergiaceae</taxon>
        <taxon>Miniimonas</taxon>
    </lineage>
</organism>
<evidence type="ECO:0000256" key="5">
    <source>
        <dbReference type="ARBA" id="ARBA00022989"/>
    </source>
</evidence>
<dbReference type="RefSeq" id="WP_139986415.1">
    <property type="nucleotide sequence ID" value="NZ_VENP01000014.1"/>
</dbReference>
<dbReference type="GO" id="GO:0005886">
    <property type="term" value="C:plasma membrane"/>
    <property type="evidence" value="ECO:0007669"/>
    <property type="project" value="UniProtKB-SubCell"/>
</dbReference>